<dbReference type="InterPro" id="IPR012312">
    <property type="entry name" value="Hemerythrin-like"/>
</dbReference>
<dbReference type="PANTHER" id="PTHR43065">
    <property type="entry name" value="SENSOR HISTIDINE KINASE"/>
    <property type="match status" value="1"/>
</dbReference>
<sequence length="442" mass="51632">MESFHWDKYYLTDLETVDEQHKKLVDIINEYGSLLSEDKLNTVSIEKVFKDLFDYTLYHFEEEEQLMKTMNVDERHIYSHIKNHEYFLDEITRMHESLLTDSTSISDELLDFLVHWLAYHILGKDQNMARQIKKIEAGETPEEAFEEDIAEGNNAREALLFSLNTLFNQVSDRNRKLVRLNMSLEKKVLERTKELQEANEQKDILLFQQSKMASMGEMIGNITHQWRQPISIISMWANNIIVDIDMENVKSDELRVYAENINEQTQYLSHTIDDFRNFFIPNKNKSTFTLRSSVDKTMSLLKDLFKTHNIELIENIEEIEITALENELTQAILNILKNAKDVLVSRLQGTRKLIFIDIYKENNRAFIEIKDNGGGIKDNIIDKVFDSYFTTKAKSHGTGIGLHMTESIINNHLNGEISVSNEEYKYEDVDCKGAKFSINFPI</sequence>
<dbReference type="EMBL" id="CP054493">
    <property type="protein sequence ID" value="QOY54725.1"/>
    <property type="molecule type" value="Genomic_DNA"/>
</dbReference>
<feature type="domain" description="Histidine kinase" evidence="7">
    <location>
        <begin position="221"/>
        <end position="442"/>
    </location>
</feature>
<dbReference type="RefSeq" id="WP_194366769.1">
    <property type="nucleotide sequence ID" value="NZ_CP054493.1"/>
</dbReference>
<evidence type="ECO:0000256" key="6">
    <source>
        <dbReference type="ARBA" id="ARBA00023004"/>
    </source>
</evidence>
<dbReference type="InterPro" id="IPR036890">
    <property type="entry name" value="HATPase_C_sf"/>
</dbReference>
<dbReference type="InterPro" id="IPR005467">
    <property type="entry name" value="His_kinase_dom"/>
</dbReference>
<dbReference type="InterPro" id="IPR035938">
    <property type="entry name" value="Hemerythrin-like_sf"/>
</dbReference>
<keyword evidence="9" id="KW-1185">Reference proteome</keyword>
<dbReference type="CDD" id="cd00082">
    <property type="entry name" value="HisKA"/>
    <property type="match status" value="1"/>
</dbReference>
<dbReference type="SUPFAM" id="SSF47188">
    <property type="entry name" value="Hemerythrin-like"/>
    <property type="match status" value="1"/>
</dbReference>
<dbReference type="InterPro" id="IPR004358">
    <property type="entry name" value="Sig_transdc_His_kin-like_C"/>
</dbReference>
<reference evidence="8 9" key="1">
    <citation type="submission" date="2020-05" db="EMBL/GenBank/DDBJ databases">
        <title>Sulfurimonas marisnigri, sp. nov., and Sulfurimonas baltica, sp. nov., manganese oxide reducing chemolithoautotrophs of the class Epsilonproteobacteria isolated from the pelagic redoxclines of the Black and Baltic Seas and emended description of the genus Sulfurimonas.</title>
        <authorList>
            <person name="Henkel J.V."/>
            <person name="Laudan C."/>
            <person name="Werner J."/>
            <person name="Neu T."/>
            <person name="Plewe S."/>
            <person name="Sproer C."/>
            <person name="Bunk B."/>
            <person name="Schulz-Vogt H.N."/>
        </authorList>
    </citation>
    <scope>NUCLEOTIDE SEQUENCE [LARGE SCALE GENOMIC DNA]</scope>
    <source>
        <strain evidence="8 9">SoZ1</strain>
    </source>
</reference>
<keyword evidence="6" id="KW-0408">Iron</keyword>
<evidence type="ECO:0000256" key="2">
    <source>
        <dbReference type="ARBA" id="ARBA00010587"/>
    </source>
</evidence>
<dbReference type="PROSITE" id="PS50109">
    <property type="entry name" value="HIS_KIN"/>
    <property type="match status" value="1"/>
</dbReference>
<dbReference type="GO" id="GO:0000155">
    <property type="term" value="F:phosphorelay sensor kinase activity"/>
    <property type="evidence" value="ECO:0007669"/>
    <property type="project" value="InterPro"/>
</dbReference>
<dbReference type="AlphaFoldDB" id="A0A7S7M0L2"/>
<evidence type="ECO:0000256" key="3">
    <source>
        <dbReference type="ARBA" id="ARBA00012438"/>
    </source>
</evidence>
<dbReference type="SMART" id="SM00387">
    <property type="entry name" value="HATPase_c"/>
    <property type="match status" value="1"/>
</dbReference>
<dbReference type="InterPro" id="IPR003594">
    <property type="entry name" value="HATPase_dom"/>
</dbReference>
<dbReference type="Gene3D" id="1.10.287.130">
    <property type="match status" value="1"/>
</dbReference>
<dbReference type="KEGG" id="smas:HUE87_00295"/>
<dbReference type="SUPFAM" id="SSF47384">
    <property type="entry name" value="Homodimeric domain of signal transducing histidine kinase"/>
    <property type="match status" value="1"/>
</dbReference>
<evidence type="ECO:0000256" key="1">
    <source>
        <dbReference type="ARBA" id="ARBA00000085"/>
    </source>
</evidence>
<dbReference type="Pfam" id="PF02518">
    <property type="entry name" value="HATPase_c"/>
    <property type="match status" value="1"/>
</dbReference>
<evidence type="ECO:0000256" key="4">
    <source>
        <dbReference type="ARBA" id="ARBA00022553"/>
    </source>
</evidence>
<evidence type="ECO:0000259" key="7">
    <source>
        <dbReference type="PROSITE" id="PS50109"/>
    </source>
</evidence>
<protein>
    <recommendedName>
        <fullName evidence="3">histidine kinase</fullName>
        <ecNumber evidence="3">2.7.13.3</ecNumber>
    </recommendedName>
</protein>
<dbReference type="InterPro" id="IPR003661">
    <property type="entry name" value="HisK_dim/P_dom"/>
</dbReference>
<dbReference type="PRINTS" id="PR00344">
    <property type="entry name" value="BCTRLSENSOR"/>
</dbReference>
<dbReference type="EC" id="2.7.13.3" evidence="3"/>
<dbReference type="CDD" id="cd12107">
    <property type="entry name" value="Hemerythrin"/>
    <property type="match status" value="1"/>
</dbReference>
<dbReference type="NCBIfam" id="TIGR02481">
    <property type="entry name" value="hemeryth_dom"/>
    <property type="match status" value="1"/>
</dbReference>
<dbReference type="Pfam" id="PF01814">
    <property type="entry name" value="Hemerythrin"/>
    <property type="match status" value="1"/>
</dbReference>
<proteinExistence type="inferred from homology"/>
<dbReference type="SUPFAM" id="SSF55874">
    <property type="entry name" value="ATPase domain of HSP90 chaperone/DNA topoisomerase II/histidine kinase"/>
    <property type="match status" value="1"/>
</dbReference>
<dbReference type="Gene3D" id="3.30.565.10">
    <property type="entry name" value="Histidine kinase-like ATPase, C-terminal domain"/>
    <property type="match status" value="1"/>
</dbReference>
<dbReference type="InterPro" id="IPR012827">
    <property type="entry name" value="Hemerythrin_metal-bd"/>
</dbReference>
<name>A0A7S7M0L2_9BACT</name>
<dbReference type="PANTHER" id="PTHR43065:SF42">
    <property type="entry name" value="TWO-COMPONENT SENSOR PPRA"/>
    <property type="match status" value="1"/>
</dbReference>
<organism evidence="8 9">
    <name type="scientific">Candidatus Sulfurimonas marisnigri</name>
    <dbReference type="NCBI Taxonomy" id="2740405"/>
    <lineage>
        <taxon>Bacteria</taxon>
        <taxon>Pseudomonadati</taxon>
        <taxon>Campylobacterota</taxon>
        <taxon>Epsilonproteobacteria</taxon>
        <taxon>Campylobacterales</taxon>
        <taxon>Sulfurimonadaceae</taxon>
        <taxon>Sulfurimonas</taxon>
    </lineage>
</organism>
<dbReference type="InterPro" id="IPR036097">
    <property type="entry name" value="HisK_dim/P_sf"/>
</dbReference>
<keyword evidence="5" id="KW-0479">Metal-binding</keyword>
<evidence type="ECO:0000313" key="8">
    <source>
        <dbReference type="EMBL" id="QOY54725.1"/>
    </source>
</evidence>
<accession>A0A7S7M0L2</accession>
<evidence type="ECO:0000313" key="9">
    <source>
        <dbReference type="Proteomes" id="UP000593836"/>
    </source>
</evidence>
<gene>
    <name evidence="8" type="ORF">HUE87_00295</name>
</gene>
<dbReference type="Pfam" id="PF00512">
    <property type="entry name" value="HisKA"/>
    <property type="match status" value="1"/>
</dbReference>
<dbReference type="GO" id="GO:0046872">
    <property type="term" value="F:metal ion binding"/>
    <property type="evidence" value="ECO:0007669"/>
    <property type="project" value="UniProtKB-KW"/>
</dbReference>
<dbReference type="Gene3D" id="1.20.120.50">
    <property type="entry name" value="Hemerythrin-like"/>
    <property type="match status" value="1"/>
</dbReference>
<dbReference type="Proteomes" id="UP000593836">
    <property type="component" value="Chromosome"/>
</dbReference>
<evidence type="ECO:0000256" key="5">
    <source>
        <dbReference type="ARBA" id="ARBA00022723"/>
    </source>
</evidence>
<keyword evidence="4" id="KW-0597">Phosphoprotein</keyword>
<comment type="similarity">
    <text evidence="2">Belongs to the hemerythrin family.</text>
</comment>
<dbReference type="NCBIfam" id="NF033749">
    <property type="entry name" value="bact_hemeryth"/>
    <property type="match status" value="1"/>
</dbReference>
<comment type="catalytic activity">
    <reaction evidence="1">
        <text>ATP + protein L-histidine = ADP + protein N-phospho-L-histidine.</text>
        <dbReference type="EC" id="2.7.13.3"/>
    </reaction>
</comment>